<evidence type="ECO:0000259" key="5">
    <source>
        <dbReference type="PROSITE" id="PS50110"/>
    </source>
</evidence>
<keyword evidence="4" id="KW-0175">Coiled coil</keyword>
<keyword evidence="8" id="KW-1185">Reference proteome</keyword>
<dbReference type="PANTHER" id="PTHR45138:SF9">
    <property type="entry name" value="DIGUANYLATE CYCLASE DGCM-RELATED"/>
    <property type="match status" value="1"/>
</dbReference>
<dbReference type="PANTHER" id="PTHR45138">
    <property type="entry name" value="REGULATORY COMPONENTS OF SENSORY TRANSDUCTION SYSTEM"/>
    <property type="match status" value="1"/>
</dbReference>
<evidence type="ECO:0000256" key="1">
    <source>
        <dbReference type="ARBA" id="ARBA00012528"/>
    </source>
</evidence>
<keyword evidence="3" id="KW-0597">Phosphoprotein</keyword>
<dbReference type="Pfam" id="PF00072">
    <property type="entry name" value="Response_reg"/>
    <property type="match status" value="1"/>
</dbReference>
<dbReference type="NCBIfam" id="TIGR00254">
    <property type="entry name" value="GGDEF"/>
    <property type="match status" value="1"/>
</dbReference>
<dbReference type="SUPFAM" id="SSF55073">
    <property type="entry name" value="Nucleotide cyclase"/>
    <property type="match status" value="1"/>
</dbReference>
<gene>
    <name evidence="7" type="ORF">HHL15_12345</name>
</gene>
<feature type="domain" description="GGDEF" evidence="6">
    <location>
        <begin position="171"/>
        <end position="312"/>
    </location>
</feature>
<dbReference type="Proteomes" id="UP000580043">
    <property type="component" value="Unassembled WGS sequence"/>
</dbReference>
<dbReference type="GO" id="GO:0052621">
    <property type="term" value="F:diguanylate cyclase activity"/>
    <property type="evidence" value="ECO:0007669"/>
    <property type="project" value="UniProtKB-EC"/>
</dbReference>
<accession>A0A848G2U2</accession>
<comment type="catalytic activity">
    <reaction evidence="2">
        <text>2 GTP = 3',3'-c-di-GMP + 2 diphosphate</text>
        <dbReference type="Rhea" id="RHEA:24898"/>
        <dbReference type="ChEBI" id="CHEBI:33019"/>
        <dbReference type="ChEBI" id="CHEBI:37565"/>
        <dbReference type="ChEBI" id="CHEBI:58805"/>
        <dbReference type="EC" id="2.7.7.65"/>
    </reaction>
</comment>
<evidence type="ECO:0000313" key="8">
    <source>
        <dbReference type="Proteomes" id="UP000580043"/>
    </source>
</evidence>
<dbReference type="Gene3D" id="3.40.50.2300">
    <property type="match status" value="1"/>
</dbReference>
<feature type="coiled-coil region" evidence="4">
    <location>
        <begin position="116"/>
        <end position="143"/>
    </location>
</feature>
<dbReference type="PROSITE" id="PS50110">
    <property type="entry name" value="RESPONSE_REGULATORY"/>
    <property type="match status" value="1"/>
</dbReference>
<dbReference type="InterPro" id="IPR029787">
    <property type="entry name" value="Nucleotide_cyclase"/>
</dbReference>
<dbReference type="EMBL" id="JABBGA010000008">
    <property type="protein sequence ID" value="NML26538.1"/>
    <property type="molecule type" value="Genomic_DNA"/>
</dbReference>
<feature type="domain" description="Response regulatory" evidence="5">
    <location>
        <begin position="2"/>
        <end position="121"/>
    </location>
</feature>
<evidence type="ECO:0000313" key="7">
    <source>
        <dbReference type="EMBL" id="NML26538.1"/>
    </source>
</evidence>
<dbReference type="InterPro" id="IPR011006">
    <property type="entry name" value="CheY-like_superfamily"/>
</dbReference>
<organism evidence="7 8">
    <name type="scientific">Zoogloea dura</name>
    <dbReference type="NCBI Taxonomy" id="2728840"/>
    <lineage>
        <taxon>Bacteria</taxon>
        <taxon>Pseudomonadati</taxon>
        <taxon>Pseudomonadota</taxon>
        <taxon>Betaproteobacteria</taxon>
        <taxon>Rhodocyclales</taxon>
        <taxon>Zoogloeaceae</taxon>
        <taxon>Zoogloea</taxon>
    </lineage>
</organism>
<dbReference type="FunFam" id="3.30.70.270:FF:000001">
    <property type="entry name" value="Diguanylate cyclase domain protein"/>
    <property type="match status" value="1"/>
</dbReference>
<dbReference type="RefSeq" id="WP_169146071.1">
    <property type="nucleotide sequence ID" value="NZ_JABBGA010000008.1"/>
</dbReference>
<dbReference type="Gene3D" id="3.30.70.270">
    <property type="match status" value="1"/>
</dbReference>
<dbReference type="SMART" id="SM00448">
    <property type="entry name" value="REC"/>
    <property type="match status" value="1"/>
</dbReference>
<dbReference type="PROSITE" id="PS50887">
    <property type="entry name" value="GGDEF"/>
    <property type="match status" value="1"/>
</dbReference>
<dbReference type="InterPro" id="IPR050469">
    <property type="entry name" value="Diguanylate_Cyclase"/>
</dbReference>
<dbReference type="CDD" id="cd01949">
    <property type="entry name" value="GGDEF"/>
    <property type="match status" value="1"/>
</dbReference>
<dbReference type="EC" id="2.7.7.65" evidence="1"/>
<reference evidence="7 8" key="1">
    <citation type="submission" date="2020-04" db="EMBL/GenBank/DDBJ databases">
        <title>Zoogloea sp. G-4-1-14 isolated from soil.</title>
        <authorList>
            <person name="Dahal R.H."/>
        </authorList>
    </citation>
    <scope>NUCLEOTIDE SEQUENCE [LARGE SCALE GENOMIC DNA]</scope>
    <source>
        <strain evidence="7 8">G-4-1-14</strain>
    </source>
</reference>
<dbReference type="InterPro" id="IPR001789">
    <property type="entry name" value="Sig_transdc_resp-reg_receiver"/>
</dbReference>
<dbReference type="GO" id="GO:0043709">
    <property type="term" value="P:cell adhesion involved in single-species biofilm formation"/>
    <property type="evidence" value="ECO:0007669"/>
    <property type="project" value="TreeGrafter"/>
</dbReference>
<evidence type="ECO:0000256" key="2">
    <source>
        <dbReference type="ARBA" id="ARBA00034247"/>
    </source>
</evidence>
<evidence type="ECO:0000259" key="6">
    <source>
        <dbReference type="PROSITE" id="PS50887"/>
    </source>
</evidence>
<dbReference type="InterPro" id="IPR043128">
    <property type="entry name" value="Rev_trsase/Diguanyl_cyclase"/>
</dbReference>
<comment type="caution">
    <text evidence="7">The sequence shown here is derived from an EMBL/GenBank/DDBJ whole genome shotgun (WGS) entry which is preliminary data.</text>
</comment>
<protein>
    <recommendedName>
        <fullName evidence="1">diguanylate cyclase</fullName>
        <ecNumber evidence="1">2.7.7.65</ecNumber>
    </recommendedName>
</protein>
<dbReference type="InterPro" id="IPR000160">
    <property type="entry name" value="GGDEF_dom"/>
</dbReference>
<dbReference type="GO" id="GO:1902201">
    <property type="term" value="P:negative regulation of bacterial-type flagellum-dependent cell motility"/>
    <property type="evidence" value="ECO:0007669"/>
    <property type="project" value="TreeGrafter"/>
</dbReference>
<dbReference type="SUPFAM" id="SSF52172">
    <property type="entry name" value="CheY-like"/>
    <property type="match status" value="1"/>
</dbReference>
<feature type="modified residue" description="4-aspartylphosphate" evidence="3">
    <location>
        <position position="51"/>
    </location>
</feature>
<dbReference type="GO" id="GO:0000160">
    <property type="term" value="P:phosphorelay signal transduction system"/>
    <property type="evidence" value="ECO:0007669"/>
    <property type="project" value="InterPro"/>
</dbReference>
<name>A0A848G2U2_9RHOO</name>
<dbReference type="Pfam" id="PF00990">
    <property type="entry name" value="GGDEF"/>
    <property type="match status" value="1"/>
</dbReference>
<proteinExistence type="predicted"/>
<evidence type="ECO:0000256" key="4">
    <source>
        <dbReference type="SAM" id="Coils"/>
    </source>
</evidence>
<dbReference type="SMART" id="SM00267">
    <property type="entry name" value="GGDEF"/>
    <property type="match status" value="1"/>
</dbReference>
<evidence type="ECO:0000256" key="3">
    <source>
        <dbReference type="PROSITE-ProRule" id="PRU00169"/>
    </source>
</evidence>
<dbReference type="AlphaFoldDB" id="A0A848G2U2"/>
<dbReference type="GO" id="GO:0005886">
    <property type="term" value="C:plasma membrane"/>
    <property type="evidence" value="ECO:0007669"/>
    <property type="project" value="TreeGrafter"/>
</dbReference>
<sequence>MRILLVDDSRAVAAVIGARLSAIGHELVMADDGVSALERFRDSQPDLVLMDIEMPVMNGFQAAQQIRVLEARQDWAWTPIIFLTASDTHENLITAIDAGGDDFIAKSVPEAVLEAKMKAMARIAALRAELSRANRKLEALASHDGLTGIPNRRAMDARLDRQWAAALAQGSSMGLLMLDVDNFKKYNDHYGHLAGDDCLRAIATSLADVAAKANSLGLTSEAFAARYGGEEFALILPGVSADGLARVAGVAVEAVRRLEIPHEQNAGWGKVTVSIGGAFAERAEGKLVPLFRRADGNLYVAKQNGRNRFEMG</sequence>